<keyword evidence="3" id="KW-1185">Reference proteome</keyword>
<gene>
    <name evidence="2" type="ORF">T440DRAFT_421883</name>
</gene>
<feature type="compositionally biased region" description="Basic and acidic residues" evidence="1">
    <location>
        <begin position="75"/>
        <end position="88"/>
    </location>
</feature>
<feature type="region of interest" description="Disordered" evidence="1">
    <location>
        <begin position="75"/>
        <end position="185"/>
    </location>
</feature>
<dbReference type="OrthoDB" id="3796908at2759"/>
<feature type="compositionally biased region" description="Polar residues" evidence="1">
    <location>
        <begin position="89"/>
        <end position="101"/>
    </location>
</feature>
<feature type="compositionally biased region" description="Basic and acidic residues" evidence="1">
    <location>
        <begin position="233"/>
        <end position="253"/>
    </location>
</feature>
<feature type="compositionally biased region" description="Polar residues" evidence="1">
    <location>
        <begin position="257"/>
        <end position="273"/>
    </location>
</feature>
<evidence type="ECO:0000313" key="3">
    <source>
        <dbReference type="Proteomes" id="UP000799423"/>
    </source>
</evidence>
<reference evidence="2" key="1">
    <citation type="submission" date="2020-01" db="EMBL/GenBank/DDBJ databases">
        <authorList>
            <consortium name="DOE Joint Genome Institute"/>
            <person name="Haridas S."/>
            <person name="Albert R."/>
            <person name="Binder M."/>
            <person name="Bloem J."/>
            <person name="Labutti K."/>
            <person name="Salamov A."/>
            <person name="Andreopoulos B."/>
            <person name="Baker S.E."/>
            <person name="Barry K."/>
            <person name="Bills G."/>
            <person name="Bluhm B.H."/>
            <person name="Cannon C."/>
            <person name="Castanera R."/>
            <person name="Culley D.E."/>
            <person name="Daum C."/>
            <person name="Ezra D."/>
            <person name="Gonzalez J.B."/>
            <person name="Henrissat B."/>
            <person name="Kuo A."/>
            <person name="Liang C."/>
            <person name="Lipzen A."/>
            <person name="Lutzoni F."/>
            <person name="Magnuson J."/>
            <person name="Mondo S."/>
            <person name="Nolan M."/>
            <person name="Ohm R."/>
            <person name="Pangilinan J."/>
            <person name="Park H.-J."/>
            <person name="Ramirez L."/>
            <person name="Alfaro M."/>
            <person name="Sun H."/>
            <person name="Tritt A."/>
            <person name="Yoshinaga Y."/>
            <person name="Zwiers L.-H."/>
            <person name="Turgeon B.G."/>
            <person name="Goodwin S.B."/>
            <person name="Spatafora J.W."/>
            <person name="Crous P.W."/>
            <person name="Grigoriev I.V."/>
        </authorList>
    </citation>
    <scope>NUCLEOTIDE SEQUENCE</scope>
    <source>
        <strain evidence="2">IPT5</strain>
    </source>
</reference>
<dbReference type="AlphaFoldDB" id="A0A6A7BD42"/>
<accession>A0A6A7BD42</accession>
<dbReference type="Proteomes" id="UP000799423">
    <property type="component" value="Unassembled WGS sequence"/>
</dbReference>
<feature type="compositionally biased region" description="Polar residues" evidence="1">
    <location>
        <begin position="222"/>
        <end position="232"/>
    </location>
</feature>
<proteinExistence type="predicted"/>
<feature type="region of interest" description="Disordered" evidence="1">
    <location>
        <begin position="706"/>
        <end position="776"/>
    </location>
</feature>
<feature type="region of interest" description="Disordered" evidence="1">
    <location>
        <begin position="428"/>
        <end position="468"/>
    </location>
</feature>
<feature type="compositionally biased region" description="Polar residues" evidence="1">
    <location>
        <begin position="428"/>
        <end position="449"/>
    </location>
</feature>
<feature type="compositionally biased region" description="Polar residues" evidence="1">
    <location>
        <begin position="482"/>
        <end position="502"/>
    </location>
</feature>
<organism evidence="2 3">
    <name type="scientific">Plenodomus tracheiphilus IPT5</name>
    <dbReference type="NCBI Taxonomy" id="1408161"/>
    <lineage>
        <taxon>Eukaryota</taxon>
        <taxon>Fungi</taxon>
        <taxon>Dikarya</taxon>
        <taxon>Ascomycota</taxon>
        <taxon>Pezizomycotina</taxon>
        <taxon>Dothideomycetes</taxon>
        <taxon>Pleosporomycetidae</taxon>
        <taxon>Pleosporales</taxon>
        <taxon>Pleosporineae</taxon>
        <taxon>Leptosphaeriaceae</taxon>
        <taxon>Plenodomus</taxon>
    </lineage>
</organism>
<dbReference type="EMBL" id="MU006300">
    <property type="protein sequence ID" value="KAF2852068.1"/>
    <property type="molecule type" value="Genomic_DNA"/>
</dbReference>
<evidence type="ECO:0000313" key="2">
    <source>
        <dbReference type="EMBL" id="KAF2852068.1"/>
    </source>
</evidence>
<feature type="compositionally biased region" description="Basic and acidic residues" evidence="1">
    <location>
        <begin position="108"/>
        <end position="117"/>
    </location>
</feature>
<feature type="compositionally biased region" description="Basic and acidic residues" evidence="1">
    <location>
        <begin position="212"/>
        <end position="221"/>
    </location>
</feature>
<feature type="region of interest" description="Disordered" evidence="1">
    <location>
        <begin position="482"/>
        <end position="529"/>
    </location>
</feature>
<name>A0A6A7BD42_9PLEO</name>
<sequence length="776" mass="85378">MMTANKVSWDLLKHNADEASHTPERDMPEVKQLTVTLKLPSAKLATVGANTQMSLAETSDDTQLGPENGFIASIKADDPEKQDARQEDSSTADANTSTHEATTNDDNDVIKIEHPTESDGIMTDVPPEDPIQQLSRAGSTKDGTMQDARPVPDQAKITTEGNIKEEHTEEVDTTAPVPMPDGVSDAIIYHSSHFPQPTDEQRAAEYHDAACSDGHLSDKDSTVVQVSASTEPITREQQREDMPLDAQDQKSEATKPALSQQSQVAEKSLPSQHQDLWHETTDPVSQQSQSPLQPAAVVDPTLLEIQRLEHLAEKRKEALHAARARAQAMPSNFAQGGLSMASALPVPQPVAPQQLPGAFFNHPSYLAQGYPAMNLQYPTYDYPFQGHMPRPMMQTRYPPHGYAPQAAPGLLPGPNGTLTNEQFHQMTQAPQYQLQQHASTAQSQYQSPQSHDHGVTVTHSESDSEDLPLNSHTKLQIIAQHQSTSGPIYASHQDSSEAQQYHSGHLDEAENSSIEAHPKSSPHPSSASTIDFALPRYAVDRQPLEKKDDIPSAKISIPGLVREELLLSPDHADQEIHLLLNLFLPAQQLLATPDPEPATAVLNFHNIAVMVIEAFVQFEIGDEFGTGRGHWHTDHDNDAEGEYIRVRDAKDANPDDIFFAVVDRWRAGIESGRKGVLLIRGAQEFCDVALDIIYYVKEHGLLRPELKGKKGKGKEKDEENVDEEEGEMKGKKRGAQKVNEVQPRKRAKTEKPKTTPVKGGKSKVKPKVVVSKAVRK</sequence>
<feature type="region of interest" description="Disordered" evidence="1">
    <location>
        <begin position="212"/>
        <end position="273"/>
    </location>
</feature>
<feature type="compositionally biased region" description="Polar residues" evidence="1">
    <location>
        <begin position="132"/>
        <end position="143"/>
    </location>
</feature>
<protein>
    <submittedName>
        <fullName evidence="2">Uncharacterized protein</fullName>
    </submittedName>
</protein>
<evidence type="ECO:0000256" key="1">
    <source>
        <dbReference type="SAM" id="MobiDB-lite"/>
    </source>
</evidence>
<feature type="compositionally biased region" description="Low complexity" evidence="1">
    <location>
        <begin position="767"/>
        <end position="776"/>
    </location>
</feature>